<evidence type="ECO:0000256" key="10">
    <source>
        <dbReference type="ARBA" id="ARBA00022989"/>
    </source>
</evidence>
<evidence type="ECO:0000256" key="14">
    <source>
        <dbReference type="ARBA" id="ARBA00026104"/>
    </source>
</evidence>
<evidence type="ECO:0000313" key="18">
    <source>
        <dbReference type="Proteomes" id="UP001642464"/>
    </source>
</evidence>
<comment type="caution">
    <text evidence="17">The sequence shown here is derived from an EMBL/GenBank/DDBJ whole genome shotgun (WGS) entry which is preliminary data.</text>
</comment>
<keyword evidence="9" id="KW-0442">Lipid degradation</keyword>
<dbReference type="SUPFAM" id="SSF53474">
    <property type="entry name" value="alpha/beta-Hydrolases"/>
    <property type="match status" value="1"/>
</dbReference>
<comment type="cofactor">
    <cofactor evidence="1">
        <name>Ca(2+)</name>
        <dbReference type="ChEBI" id="CHEBI:29108"/>
    </cofactor>
</comment>
<dbReference type="Proteomes" id="UP001642464">
    <property type="component" value="Unassembled WGS sequence"/>
</dbReference>
<feature type="domain" description="Fungal lipase-type" evidence="16">
    <location>
        <begin position="420"/>
        <end position="588"/>
    </location>
</feature>
<dbReference type="EC" id="3.1.1.116" evidence="14"/>
<keyword evidence="7" id="KW-0378">Hydrolase</keyword>
<keyword evidence="12 15" id="KW-0472">Membrane</keyword>
<keyword evidence="6" id="KW-0479">Metal-binding</keyword>
<evidence type="ECO:0000256" key="2">
    <source>
        <dbReference type="ARBA" id="ARBA00004651"/>
    </source>
</evidence>
<dbReference type="Gene3D" id="3.40.50.1820">
    <property type="entry name" value="alpha/beta hydrolase"/>
    <property type="match status" value="1"/>
</dbReference>
<keyword evidence="8" id="KW-0106">Calcium</keyword>
<keyword evidence="18" id="KW-1185">Reference proteome</keyword>
<gene>
    <name evidence="17" type="ORF">SCF082_LOCUS22946</name>
</gene>
<organism evidence="17 18">
    <name type="scientific">Durusdinium trenchii</name>
    <dbReference type="NCBI Taxonomy" id="1381693"/>
    <lineage>
        <taxon>Eukaryota</taxon>
        <taxon>Sar</taxon>
        <taxon>Alveolata</taxon>
        <taxon>Dinophyceae</taxon>
        <taxon>Suessiales</taxon>
        <taxon>Symbiodiniaceae</taxon>
        <taxon>Durusdinium</taxon>
    </lineage>
</organism>
<feature type="transmembrane region" description="Helical" evidence="15">
    <location>
        <begin position="135"/>
        <end position="162"/>
    </location>
</feature>
<evidence type="ECO:0000256" key="9">
    <source>
        <dbReference type="ARBA" id="ARBA00022963"/>
    </source>
</evidence>
<evidence type="ECO:0000259" key="16">
    <source>
        <dbReference type="Pfam" id="PF01764"/>
    </source>
</evidence>
<protein>
    <recommendedName>
        <fullName evidence="14">sn-1-specific diacylglycerol lipase</fullName>
        <ecNumber evidence="14">3.1.1.116</ecNumber>
    </recommendedName>
</protein>
<dbReference type="EMBL" id="CAXAMM010016636">
    <property type="protein sequence ID" value="CAK9039225.1"/>
    <property type="molecule type" value="Genomic_DNA"/>
</dbReference>
<keyword evidence="3" id="KW-1003">Cell membrane</keyword>
<dbReference type="InterPro" id="IPR002921">
    <property type="entry name" value="Fungal_lipase-type"/>
</dbReference>
<reference evidence="17 18" key="1">
    <citation type="submission" date="2024-02" db="EMBL/GenBank/DDBJ databases">
        <authorList>
            <person name="Chen Y."/>
            <person name="Shah S."/>
            <person name="Dougan E. K."/>
            <person name="Thang M."/>
            <person name="Chan C."/>
        </authorList>
    </citation>
    <scope>NUCLEOTIDE SEQUENCE [LARGE SCALE GENOMIC DNA]</scope>
</reference>
<keyword evidence="4" id="KW-0597">Phosphoprotein</keyword>
<evidence type="ECO:0000256" key="8">
    <source>
        <dbReference type="ARBA" id="ARBA00022837"/>
    </source>
</evidence>
<feature type="transmembrane region" description="Helical" evidence="15">
    <location>
        <begin position="59"/>
        <end position="83"/>
    </location>
</feature>
<evidence type="ECO:0000256" key="15">
    <source>
        <dbReference type="SAM" id="Phobius"/>
    </source>
</evidence>
<evidence type="ECO:0000256" key="5">
    <source>
        <dbReference type="ARBA" id="ARBA00022692"/>
    </source>
</evidence>
<dbReference type="PANTHER" id="PTHR45792:SF8">
    <property type="entry name" value="DIACYLGLYCEROL LIPASE-ALPHA"/>
    <property type="match status" value="1"/>
</dbReference>
<proteinExistence type="predicted"/>
<keyword evidence="11" id="KW-0443">Lipid metabolism</keyword>
<keyword evidence="5 15" id="KW-0812">Transmembrane</keyword>
<feature type="transmembrane region" description="Helical" evidence="15">
    <location>
        <begin position="104"/>
        <end position="123"/>
    </location>
</feature>
<name>A0ABP0LJ47_9DINO</name>
<evidence type="ECO:0000256" key="3">
    <source>
        <dbReference type="ARBA" id="ARBA00022475"/>
    </source>
</evidence>
<evidence type="ECO:0000256" key="6">
    <source>
        <dbReference type="ARBA" id="ARBA00022723"/>
    </source>
</evidence>
<comment type="subcellular location">
    <subcellularLocation>
        <location evidence="2">Cell membrane</location>
        <topology evidence="2">Multi-pass membrane protein</topology>
    </subcellularLocation>
</comment>
<accession>A0ABP0LJ47</accession>
<evidence type="ECO:0000256" key="12">
    <source>
        <dbReference type="ARBA" id="ARBA00023136"/>
    </source>
</evidence>
<dbReference type="InterPro" id="IPR029058">
    <property type="entry name" value="AB_hydrolase_fold"/>
</dbReference>
<keyword evidence="10 15" id="KW-1133">Transmembrane helix</keyword>
<dbReference type="Pfam" id="PF01764">
    <property type="entry name" value="Lipase_3"/>
    <property type="match status" value="1"/>
</dbReference>
<evidence type="ECO:0000256" key="1">
    <source>
        <dbReference type="ARBA" id="ARBA00001913"/>
    </source>
</evidence>
<comment type="catalytic activity">
    <reaction evidence="13">
        <text>a 1,2-diacyl-sn-glycerol + H2O = a 2-acylglycerol + a fatty acid + H(+)</text>
        <dbReference type="Rhea" id="RHEA:33275"/>
        <dbReference type="ChEBI" id="CHEBI:15377"/>
        <dbReference type="ChEBI" id="CHEBI:15378"/>
        <dbReference type="ChEBI" id="CHEBI:17389"/>
        <dbReference type="ChEBI" id="CHEBI:17815"/>
        <dbReference type="ChEBI" id="CHEBI:28868"/>
        <dbReference type="EC" id="3.1.1.116"/>
    </reaction>
    <physiologicalReaction direction="left-to-right" evidence="13">
        <dbReference type="Rhea" id="RHEA:33276"/>
    </physiologicalReaction>
</comment>
<dbReference type="InterPro" id="IPR052214">
    <property type="entry name" value="DAG_Lipase-Related"/>
</dbReference>
<evidence type="ECO:0000256" key="11">
    <source>
        <dbReference type="ARBA" id="ARBA00023098"/>
    </source>
</evidence>
<evidence type="ECO:0000256" key="13">
    <source>
        <dbReference type="ARBA" id="ARBA00024531"/>
    </source>
</evidence>
<feature type="transmembrane region" description="Helical" evidence="15">
    <location>
        <begin position="26"/>
        <end position="44"/>
    </location>
</feature>
<dbReference type="PANTHER" id="PTHR45792">
    <property type="entry name" value="DIACYLGLYCEROL LIPASE HOMOLOG-RELATED"/>
    <property type="match status" value="1"/>
</dbReference>
<evidence type="ECO:0000313" key="17">
    <source>
        <dbReference type="EMBL" id="CAK9039225.1"/>
    </source>
</evidence>
<sequence>MYALRLWGARLAVAADDLAVPALIEAFWRVLWLLGSVVFVVTALDRTQDGVPGRGCGDVVVFSIVMTVLVAVSLAVYLVGFVLANRGSIHEPEKRAGIVVPIKVLFGVYALMVVAMCVGAWLASTFSEESCNDSALFSLTVASVVGVAVDSTIFFCFWYLVLNREGKLDTSKMRSEFEIKTIEWQARCNKWCNVAYYCTFGCYGYHVKGGEAIDTAYGQVAEVFAAWFTGVKITPMELLVGIALVRAEQREVREVRKSEVLGKGLSVVVEEPEDIPPLQLHQSAPKSKIKVLPKFEAMPSAYRDDNNPAEMARVMRELHEVLPYSEAMNTWKLYMLTSLLKGKPLHGAKELIVGALHRSRHRRGRRDQHAGDNCCSWNHSAFVKTTEIQTEDLVFSQFISYAAELVAFAVAVDHKTKKVVLGFRGSLALSDFLTDAALQPTNLHEAGQKYGFNGDKHYCHGGMLAAALKIREILDHTGVLRVMFNGGGANAPKGDVDDAGTSLSEFEMSSTFVKDDLPDCTGYRLILVGESLGAGISAVTSLLLKADYPELKGYGFSTPGCMFSRNLAEEVSSYFTSVFVGKDLVPRANWQSLEKIRTDVLDALSRCKCNKNLALRSLFRNVPSSKMLYTSFESVPSNEGVERLHEMMRVADESSRTEANHITHMPMFCPGLILHLAKTQTVVAPRTCVPCIPRKKRSYEPFFVRDRQDLCEFVFSKDMAMDHGPWRVSAALLDTVDFC</sequence>
<evidence type="ECO:0000256" key="4">
    <source>
        <dbReference type="ARBA" id="ARBA00022553"/>
    </source>
</evidence>
<evidence type="ECO:0000256" key="7">
    <source>
        <dbReference type="ARBA" id="ARBA00022801"/>
    </source>
</evidence>